<evidence type="ECO:0000256" key="4">
    <source>
        <dbReference type="ARBA" id="ARBA00022723"/>
    </source>
</evidence>
<dbReference type="SUPFAM" id="SSF54975">
    <property type="entry name" value="Acylphosphatase/BLUF domain-like"/>
    <property type="match status" value="1"/>
</dbReference>
<dbReference type="InterPro" id="IPR043129">
    <property type="entry name" value="ATPase_NBD"/>
</dbReference>
<evidence type="ECO:0000256" key="2">
    <source>
        <dbReference type="ARBA" id="ARBA00008097"/>
    </source>
</evidence>
<evidence type="ECO:0000256" key="8">
    <source>
        <dbReference type="ARBA" id="ARBA00075001"/>
    </source>
</evidence>
<dbReference type="SUPFAM" id="SSF55821">
    <property type="entry name" value="YrdC/RibB"/>
    <property type="match status" value="1"/>
</dbReference>
<dbReference type="AlphaFoldDB" id="A0A3B1D6N5"/>
<dbReference type="PANTHER" id="PTHR42959">
    <property type="entry name" value="CARBAMOYLTRANSFERASE"/>
    <property type="match status" value="1"/>
</dbReference>
<reference evidence="12" key="1">
    <citation type="submission" date="2018-06" db="EMBL/GenBank/DDBJ databases">
        <authorList>
            <person name="Zhirakovskaya E."/>
        </authorList>
    </citation>
    <scope>NUCLEOTIDE SEQUENCE</scope>
</reference>
<dbReference type="PIRSF" id="PIRSF006256">
    <property type="entry name" value="CMPcnvr_hdrg_mat"/>
    <property type="match status" value="1"/>
</dbReference>
<name>A0A3B1D6N5_9ZZZZ</name>
<dbReference type="InterPro" id="IPR041440">
    <property type="entry name" value="HypF_C"/>
</dbReference>
<dbReference type="InterPro" id="IPR011125">
    <property type="entry name" value="Znf_HypF"/>
</dbReference>
<comment type="pathway">
    <text evidence="1">Protein modification; [NiFe] hydrogenase maturation.</text>
</comment>
<dbReference type="UniPathway" id="UPA00335"/>
<dbReference type="PROSITE" id="PS51160">
    <property type="entry name" value="ACYLPHOSPHATASE_3"/>
    <property type="match status" value="1"/>
</dbReference>
<dbReference type="InterPro" id="IPR001792">
    <property type="entry name" value="Acylphosphatase-like_dom"/>
</dbReference>
<evidence type="ECO:0000313" key="12">
    <source>
        <dbReference type="EMBL" id="VAX31618.1"/>
    </source>
</evidence>
<dbReference type="SUPFAM" id="SSF53067">
    <property type="entry name" value="Actin-like ATPase domain"/>
    <property type="match status" value="1"/>
</dbReference>
<dbReference type="Pfam" id="PF22521">
    <property type="entry name" value="HypF_C_2"/>
    <property type="match status" value="1"/>
</dbReference>
<dbReference type="InterPro" id="IPR004421">
    <property type="entry name" value="Carbamoyltransferase_HypF"/>
</dbReference>
<dbReference type="Gene3D" id="3.30.420.360">
    <property type="match status" value="1"/>
</dbReference>
<dbReference type="PANTHER" id="PTHR42959:SF1">
    <property type="entry name" value="CARBAMOYLTRANSFERASE HYPF"/>
    <property type="match status" value="1"/>
</dbReference>
<evidence type="ECO:0000256" key="7">
    <source>
        <dbReference type="ARBA" id="ARBA00048220"/>
    </source>
</evidence>
<comment type="catalytic activity">
    <reaction evidence="7">
        <text>C-terminal L-cysteinyl-[HypE protein] + carbamoyl phosphate + ATP + H2O = C-terminal S-carboxamide-L-cysteinyl-[HypE protein] + AMP + phosphate + diphosphate + H(+)</text>
        <dbReference type="Rhea" id="RHEA:55636"/>
        <dbReference type="Rhea" id="RHEA-COMP:14247"/>
        <dbReference type="Rhea" id="RHEA-COMP:14392"/>
        <dbReference type="ChEBI" id="CHEBI:15377"/>
        <dbReference type="ChEBI" id="CHEBI:15378"/>
        <dbReference type="ChEBI" id="CHEBI:30616"/>
        <dbReference type="ChEBI" id="CHEBI:33019"/>
        <dbReference type="ChEBI" id="CHEBI:43474"/>
        <dbReference type="ChEBI" id="CHEBI:58228"/>
        <dbReference type="ChEBI" id="CHEBI:76913"/>
        <dbReference type="ChEBI" id="CHEBI:139126"/>
        <dbReference type="ChEBI" id="CHEBI:456215"/>
    </reaction>
</comment>
<dbReference type="GO" id="GO:0051604">
    <property type="term" value="P:protein maturation"/>
    <property type="evidence" value="ECO:0007669"/>
    <property type="project" value="TreeGrafter"/>
</dbReference>
<keyword evidence="4" id="KW-0479">Metal-binding</keyword>
<keyword evidence="5" id="KW-0863">Zinc-finger</keyword>
<accession>A0A3B1D6N5</accession>
<evidence type="ECO:0000256" key="9">
    <source>
        <dbReference type="ARBA" id="ARBA00078219"/>
    </source>
</evidence>
<feature type="domain" description="Acylphosphatase-like" evidence="10">
    <location>
        <begin position="15"/>
        <end position="102"/>
    </location>
</feature>
<evidence type="ECO:0000259" key="10">
    <source>
        <dbReference type="PROSITE" id="PS51160"/>
    </source>
</evidence>
<dbReference type="InterPro" id="IPR055128">
    <property type="entry name" value="HypF_C_2"/>
</dbReference>
<evidence type="ECO:0000256" key="6">
    <source>
        <dbReference type="ARBA" id="ARBA00022833"/>
    </source>
</evidence>
<keyword evidence="3" id="KW-0436">Ligase</keyword>
<dbReference type="Gene3D" id="3.90.870.50">
    <property type="match status" value="1"/>
</dbReference>
<protein>
    <recommendedName>
        <fullName evidence="8">Carbamoyl phosphate-converting enzyme HypF</fullName>
    </recommendedName>
    <alternativeName>
        <fullName evidence="9">[NiFe]-hydrogenase maturation factor HypF</fullName>
    </alternativeName>
</protein>
<sequence>MESTVKSKRYAGVIGQAIRIRGQVQGVGFRPTVWRLADECGLSGHVLNDGEGVLIHALGDSESLNTFLLRLQKEAPRMARIDSIDRTVIRGQIPLDGFHIIESLKSPVRTGVPPDAATCSACLEEMIDPFNRRYRYPFTNCIHCGPRFSIIKNIPYDRERTTMTGFTLCGDCAEEYANPDNRRFHAQPNACPACGPTVKIMDAQGRRILTTDPIVEAANLLRQGFIVAVKGMGGYQLACSGIDEDAVSRLRNRKHRWDKPFALMAKDIRQVRQLCQVNLDEETLLASVRNPIVLLKKKSYSLVAESVAPGQRTLGVLLPGTPLHHLLMREVGEVLVMTSGNVSDEPIAYRDEEAFHRLKGVTDFYLSHDRPIHMRVDDSVTRIFRGNEFLIRRARGYAPSPIKIPGTFVQPVLALGGHFKNTFCFGKGDEAFVSHHIGDLENYESLTSFKEGIEHFQNLLDIKPEVVAFDLHPDYLSTQFALQMEGVEKIAVQHHHAHIAACMAEHGLEDETVIGVAFDGSGYGTDGAVWGGEFLLADTRDFVRTAHLEYIPLPGGASAIREPWRNAVSCLNHVYGDGMEELNIDFIKRLDKGKWKILKQLIKKNQNCPPSSSMGRLFDVVASLLGIRNVINYEGQAAIELEQLADENCRDSYSWNDVTGDSPMIVGVQTLIKAVVDDILRGTTVPKISARFHNSVADMTVSVCHRIRQKTSLKQVVLGGGVFQNMFLLNRLVSKLEERGFRVCLPLQVPVNDGGISLGQAVIANARCRQPVSIKR</sequence>
<feature type="domain" description="YrdC-like" evidence="11">
    <location>
        <begin position="211"/>
        <end position="396"/>
    </location>
</feature>
<dbReference type="GO" id="GO:0016743">
    <property type="term" value="F:carboxyl- or carbamoyltransferase activity"/>
    <property type="evidence" value="ECO:0007669"/>
    <property type="project" value="InterPro"/>
</dbReference>
<dbReference type="EMBL" id="UOGG01000166">
    <property type="protein sequence ID" value="VAX31618.1"/>
    <property type="molecule type" value="Genomic_DNA"/>
</dbReference>
<dbReference type="PROSITE" id="PS00150">
    <property type="entry name" value="ACYLPHOSPHATASE_1"/>
    <property type="match status" value="1"/>
</dbReference>
<dbReference type="GO" id="GO:0008270">
    <property type="term" value="F:zinc ion binding"/>
    <property type="evidence" value="ECO:0007669"/>
    <property type="project" value="UniProtKB-KW"/>
</dbReference>
<evidence type="ECO:0000256" key="5">
    <source>
        <dbReference type="ARBA" id="ARBA00022771"/>
    </source>
</evidence>
<gene>
    <name evidence="12" type="ORF">MNBD_NITROSPINAE05-189</name>
</gene>
<dbReference type="GO" id="GO:0003725">
    <property type="term" value="F:double-stranded RNA binding"/>
    <property type="evidence" value="ECO:0007669"/>
    <property type="project" value="InterPro"/>
</dbReference>
<dbReference type="InterPro" id="IPR036046">
    <property type="entry name" value="Acylphosphatase-like_dom_sf"/>
</dbReference>
<dbReference type="Pfam" id="PF07503">
    <property type="entry name" value="zf-HYPF"/>
    <property type="match status" value="2"/>
</dbReference>
<dbReference type="Pfam" id="PF00708">
    <property type="entry name" value="Acylphosphatase"/>
    <property type="match status" value="1"/>
</dbReference>
<dbReference type="Pfam" id="PF17788">
    <property type="entry name" value="HypF_C"/>
    <property type="match status" value="1"/>
</dbReference>
<dbReference type="InterPro" id="IPR017945">
    <property type="entry name" value="DHBP_synth_RibB-like_a/b_dom"/>
</dbReference>
<dbReference type="FunFam" id="3.30.420.40:FF:000124">
    <property type="entry name" value="Carbamoyltransferase HypF"/>
    <property type="match status" value="1"/>
</dbReference>
<dbReference type="Gene3D" id="3.30.420.40">
    <property type="match status" value="1"/>
</dbReference>
<dbReference type="NCBIfam" id="TIGR00143">
    <property type="entry name" value="hypF"/>
    <property type="match status" value="1"/>
</dbReference>
<comment type="similarity">
    <text evidence="2">Belongs to the carbamoyltransferase HypF family.</text>
</comment>
<dbReference type="InterPro" id="IPR017968">
    <property type="entry name" value="Acylphosphatase_CS"/>
</dbReference>
<keyword evidence="6" id="KW-0862">Zinc</keyword>
<dbReference type="GO" id="GO:0016874">
    <property type="term" value="F:ligase activity"/>
    <property type="evidence" value="ECO:0007669"/>
    <property type="project" value="UniProtKB-KW"/>
</dbReference>
<dbReference type="Gene3D" id="3.30.110.120">
    <property type="match status" value="1"/>
</dbReference>
<dbReference type="PROSITE" id="PS51163">
    <property type="entry name" value="YRDC"/>
    <property type="match status" value="1"/>
</dbReference>
<proteinExistence type="inferred from homology"/>
<dbReference type="InterPro" id="IPR006070">
    <property type="entry name" value="Sua5-like_dom"/>
</dbReference>
<dbReference type="InterPro" id="IPR051060">
    <property type="entry name" value="Carbamoyltrans_HypF-like"/>
</dbReference>
<evidence type="ECO:0000256" key="1">
    <source>
        <dbReference type="ARBA" id="ARBA00004711"/>
    </source>
</evidence>
<evidence type="ECO:0000259" key="11">
    <source>
        <dbReference type="PROSITE" id="PS51163"/>
    </source>
</evidence>
<organism evidence="12">
    <name type="scientific">hydrothermal vent metagenome</name>
    <dbReference type="NCBI Taxonomy" id="652676"/>
    <lineage>
        <taxon>unclassified sequences</taxon>
        <taxon>metagenomes</taxon>
        <taxon>ecological metagenomes</taxon>
    </lineage>
</organism>
<dbReference type="Pfam" id="PF01300">
    <property type="entry name" value="Sua5_yciO_yrdC"/>
    <property type="match status" value="1"/>
</dbReference>
<evidence type="ECO:0000256" key="3">
    <source>
        <dbReference type="ARBA" id="ARBA00022598"/>
    </source>
</evidence>